<evidence type="ECO:0000313" key="1">
    <source>
        <dbReference type="EMBL" id="KAH8036337.1"/>
    </source>
</evidence>
<dbReference type="EMBL" id="JABSTU010000003">
    <property type="protein sequence ID" value="KAH8036337.1"/>
    <property type="molecule type" value="Genomic_DNA"/>
</dbReference>
<dbReference type="Proteomes" id="UP000821866">
    <property type="component" value="Chromosome 11"/>
</dbReference>
<reference evidence="1" key="1">
    <citation type="journal article" date="2020" name="Cell">
        <title>Large-Scale Comparative Analyses of Tick Genomes Elucidate Their Genetic Diversity and Vector Capacities.</title>
        <authorList>
            <consortium name="Tick Genome and Microbiome Consortium (TIGMIC)"/>
            <person name="Jia N."/>
            <person name="Wang J."/>
            <person name="Shi W."/>
            <person name="Du L."/>
            <person name="Sun Y."/>
            <person name="Zhan W."/>
            <person name="Jiang J.F."/>
            <person name="Wang Q."/>
            <person name="Zhang B."/>
            <person name="Ji P."/>
            <person name="Bell-Sakyi L."/>
            <person name="Cui X.M."/>
            <person name="Yuan T.T."/>
            <person name="Jiang B.G."/>
            <person name="Yang W.F."/>
            <person name="Lam T.T."/>
            <person name="Chang Q.C."/>
            <person name="Ding S.J."/>
            <person name="Wang X.J."/>
            <person name="Zhu J.G."/>
            <person name="Ruan X.D."/>
            <person name="Zhao L."/>
            <person name="Wei J.T."/>
            <person name="Ye R.Z."/>
            <person name="Que T.C."/>
            <person name="Du C.H."/>
            <person name="Zhou Y.H."/>
            <person name="Cheng J.X."/>
            <person name="Dai P.F."/>
            <person name="Guo W.B."/>
            <person name="Han X.H."/>
            <person name="Huang E.J."/>
            <person name="Li L.F."/>
            <person name="Wei W."/>
            <person name="Gao Y.C."/>
            <person name="Liu J.Z."/>
            <person name="Shao H.Z."/>
            <person name="Wang X."/>
            <person name="Wang C.C."/>
            <person name="Yang T.C."/>
            <person name="Huo Q.B."/>
            <person name="Li W."/>
            <person name="Chen H.Y."/>
            <person name="Chen S.E."/>
            <person name="Zhou L.G."/>
            <person name="Ni X.B."/>
            <person name="Tian J.H."/>
            <person name="Sheng Y."/>
            <person name="Liu T."/>
            <person name="Pan Y.S."/>
            <person name="Xia L.Y."/>
            <person name="Li J."/>
            <person name="Zhao F."/>
            <person name="Cao W.C."/>
        </authorList>
    </citation>
    <scope>NUCLEOTIDE SEQUENCE</scope>
    <source>
        <strain evidence="1">Rmic-2018</strain>
    </source>
</reference>
<proteinExistence type="predicted"/>
<comment type="caution">
    <text evidence="1">The sequence shown here is derived from an EMBL/GenBank/DDBJ whole genome shotgun (WGS) entry which is preliminary data.</text>
</comment>
<protein>
    <submittedName>
        <fullName evidence="1">Uncharacterized protein</fullName>
    </submittedName>
</protein>
<reference evidence="1" key="2">
    <citation type="submission" date="2021-09" db="EMBL/GenBank/DDBJ databases">
        <authorList>
            <person name="Jia N."/>
            <person name="Wang J."/>
            <person name="Shi W."/>
            <person name="Du L."/>
            <person name="Sun Y."/>
            <person name="Zhan W."/>
            <person name="Jiang J."/>
            <person name="Wang Q."/>
            <person name="Zhang B."/>
            <person name="Ji P."/>
            <person name="Sakyi L.B."/>
            <person name="Cui X."/>
            <person name="Yuan T."/>
            <person name="Jiang B."/>
            <person name="Yang W."/>
            <person name="Lam T.T.-Y."/>
            <person name="Chang Q."/>
            <person name="Ding S."/>
            <person name="Wang X."/>
            <person name="Zhu J."/>
            <person name="Ruan X."/>
            <person name="Zhao L."/>
            <person name="Wei J."/>
            <person name="Que T."/>
            <person name="Du C."/>
            <person name="Cheng J."/>
            <person name="Dai P."/>
            <person name="Han X."/>
            <person name="Huang E."/>
            <person name="Gao Y."/>
            <person name="Liu J."/>
            <person name="Shao H."/>
            <person name="Ye R."/>
            <person name="Li L."/>
            <person name="Wei W."/>
            <person name="Wang X."/>
            <person name="Wang C."/>
            <person name="Huo Q."/>
            <person name="Li W."/>
            <person name="Guo W."/>
            <person name="Chen H."/>
            <person name="Chen S."/>
            <person name="Zhou L."/>
            <person name="Zhou L."/>
            <person name="Ni X."/>
            <person name="Tian J."/>
            <person name="Zhou Y."/>
            <person name="Sheng Y."/>
            <person name="Liu T."/>
            <person name="Pan Y."/>
            <person name="Xia L."/>
            <person name="Li J."/>
            <person name="Zhao F."/>
            <person name="Cao W."/>
        </authorList>
    </citation>
    <scope>NUCLEOTIDE SEQUENCE</scope>
    <source>
        <strain evidence="1">Rmic-2018</strain>
        <tissue evidence="1">Larvae</tissue>
    </source>
</reference>
<keyword evidence="2" id="KW-1185">Reference proteome</keyword>
<dbReference type="VEuPathDB" id="VectorBase:LOC119181521"/>
<evidence type="ECO:0000313" key="2">
    <source>
        <dbReference type="Proteomes" id="UP000821866"/>
    </source>
</evidence>
<accession>A0A9J6EPM0</accession>
<organism evidence="1 2">
    <name type="scientific">Rhipicephalus microplus</name>
    <name type="common">Cattle tick</name>
    <name type="synonym">Boophilus microplus</name>
    <dbReference type="NCBI Taxonomy" id="6941"/>
    <lineage>
        <taxon>Eukaryota</taxon>
        <taxon>Metazoa</taxon>
        <taxon>Ecdysozoa</taxon>
        <taxon>Arthropoda</taxon>
        <taxon>Chelicerata</taxon>
        <taxon>Arachnida</taxon>
        <taxon>Acari</taxon>
        <taxon>Parasitiformes</taxon>
        <taxon>Ixodida</taxon>
        <taxon>Ixodoidea</taxon>
        <taxon>Ixodidae</taxon>
        <taxon>Rhipicephalinae</taxon>
        <taxon>Rhipicephalus</taxon>
        <taxon>Boophilus</taxon>
    </lineage>
</organism>
<dbReference type="AlphaFoldDB" id="A0A9J6EPM0"/>
<sequence length="99" mass="11556">MFQTSCFMDMAEQQPNIAMANKKAPPNVRRVDWLHFVRTLHLELFLFVYAVSYSMRLVMTQDLLLTKACWQRHAINASACRNLSWNVTIKDDVTRCISC</sequence>
<gene>
    <name evidence="1" type="ORF">HPB51_025004</name>
</gene>
<name>A0A9J6EPM0_RHIMP</name>